<dbReference type="InterPro" id="IPR036427">
    <property type="entry name" value="Bromodomain-like_sf"/>
</dbReference>
<dbReference type="InterPro" id="IPR000315">
    <property type="entry name" value="Znf_B-box"/>
</dbReference>
<evidence type="ECO:0000256" key="5">
    <source>
        <dbReference type="PROSITE-ProRule" id="PRU00024"/>
    </source>
</evidence>
<evidence type="ECO:0000259" key="9">
    <source>
        <dbReference type="PROSITE" id="PS50119"/>
    </source>
</evidence>
<dbReference type="PROSITE" id="PS50016">
    <property type="entry name" value="ZF_PHD_2"/>
    <property type="match status" value="1"/>
</dbReference>
<keyword evidence="1" id="KW-0479">Metal-binding</keyword>
<dbReference type="SUPFAM" id="SSF57845">
    <property type="entry name" value="B-box zinc-binding domain"/>
    <property type="match status" value="1"/>
</dbReference>
<feature type="region of interest" description="Disordered" evidence="6">
    <location>
        <begin position="497"/>
        <end position="516"/>
    </location>
</feature>
<dbReference type="InterPro" id="IPR019787">
    <property type="entry name" value="Znf_PHD-finger"/>
</dbReference>
<accession>A0A9P0E2Q5</accession>
<dbReference type="PROSITE" id="PS50089">
    <property type="entry name" value="ZF_RING_2"/>
    <property type="match status" value="1"/>
</dbReference>
<feature type="domain" description="PHD-type" evidence="7">
    <location>
        <begin position="558"/>
        <end position="615"/>
    </location>
</feature>
<dbReference type="OrthoDB" id="1870062at2759"/>
<reference evidence="10" key="1">
    <citation type="submission" date="2022-01" db="EMBL/GenBank/DDBJ databases">
        <authorList>
            <person name="King R."/>
        </authorList>
    </citation>
    <scope>NUCLEOTIDE SEQUENCE</scope>
</reference>
<dbReference type="PANTHER" id="PTHR25462:SF304">
    <property type="entry name" value="BONUS, ISOFORM C"/>
    <property type="match status" value="1"/>
</dbReference>
<evidence type="ECO:0000256" key="4">
    <source>
        <dbReference type="ARBA" id="ARBA00023117"/>
    </source>
</evidence>
<evidence type="ECO:0000256" key="1">
    <source>
        <dbReference type="ARBA" id="ARBA00022723"/>
    </source>
</evidence>
<dbReference type="InterPro" id="IPR019786">
    <property type="entry name" value="Zinc_finger_PHD-type_CS"/>
</dbReference>
<dbReference type="EMBL" id="OV725077">
    <property type="protein sequence ID" value="CAH1388945.1"/>
    <property type="molecule type" value="Genomic_DNA"/>
</dbReference>
<feature type="compositionally biased region" description="Polar residues" evidence="6">
    <location>
        <begin position="406"/>
        <end position="442"/>
    </location>
</feature>
<dbReference type="SUPFAM" id="SSF57850">
    <property type="entry name" value="RING/U-box"/>
    <property type="match status" value="1"/>
</dbReference>
<evidence type="ECO:0000313" key="11">
    <source>
        <dbReference type="Proteomes" id="UP001152798"/>
    </source>
</evidence>
<dbReference type="Pfam" id="PF22586">
    <property type="entry name" value="ANCHR-like_BBOX"/>
    <property type="match status" value="1"/>
</dbReference>
<protein>
    <recommendedName>
        <fullName evidence="12">E3 ubiquitin-protein ligase TRIM33</fullName>
    </recommendedName>
</protein>
<dbReference type="AlphaFoldDB" id="A0A9P0E2Q5"/>
<sequence length="729" mass="83087">MFLSDENNDNGNSNDEAYLNENEIWPISECIFCNKKLTSKSEFKRSKLLQCLHAICYNCFIGWDDKVDKQCSVCSFYSKKKDVTENKVLAEMVTDEEETSNEDVCTIHNAPVTHWCIDCAELICQDCVNHHGQLKSTQNHKIQTHKQYLHDKSCSQRSIFPCNVHPQNDLSIVCHTCKIMTCRDCQLEMHKDHKYDFISDSVTNTKTELFNIYKKVEYSSVVLNSALTKISEREESLETVKKSLVSDIKKEFDLLQELLKKRCESLMLAAIDKANKKLEDCEINKRVIRKNLNLLQHCLKFVKLVLYSSSDAVLFYTKDLILNHLKRISITQSIPSSADVIHLKFSTENIDEAKKKIETCGAIHENEDYASVDKKYLFAVYSTLMSIYKAKVDDSKQRKDKHSLSDVPQSTSLPTAEKTSSFASVVQQGSHSSAARNSNLSEEISRLKKPQEIQQQQMTPQLWHIPETVSIPTKAALPLDSSQIGNNIKRVKLQLHAGNSTPSNPKSSNNSSPVSSCDDVEIIDEIMTVLNEMEKRNGPLPGLGRLPEQVSPPDFQNESWCSVCLKGGDVVCCNNCPKVFHVGCHIPHIKLQFPSKDCMFSLKNTNWRCLLCQDLQPLQLDGSISCREKLQQELTIASRLLLELYCQVEASNSFRYPNKTGNQTICLGDIKNNLISGKYSDIMSFVKDVRYMFACCFHYEQQDYMKIAHSRSLEEMFNRLLSQFVPCNK</sequence>
<dbReference type="SMART" id="SM00249">
    <property type="entry name" value="PHD"/>
    <property type="match status" value="1"/>
</dbReference>
<dbReference type="PROSITE" id="PS01359">
    <property type="entry name" value="ZF_PHD_1"/>
    <property type="match status" value="1"/>
</dbReference>
<evidence type="ECO:0008006" key="12">
    <source>
        <dbReference type="Google" id="ProtNLM"/>
    </source>
</evidence>
<keyword evidence="3" id="KW-0862">Zinc</keyword>
<dbReference type="SUPFAM" id="SSF47370">
    <property type="entry name" value="Bromodomain"/>
    <property type="match status" value="1"/>
</dbReference>
<dbReference type="PANTHER" id="PTHR25462">
    <property type="entry name" value="BONUS, ISOFORM C-RELATED"/>
    <property type="match status" value="1"/>
</dbReference>
<dbReference type="SUPFAM" id="SSF57903">
    <property type="entry name" value="FYVE/PHD zinc finger"/>
    <property type="match status" value="1"/>
</dbReference>
<dbReference type="InterPro" id="IPR001965">
    <property type="entry name" value="Znf_PHD"/>
</dbReference>
<keyword evidence="4" id="KW-0103">Bromodomain</keyword>
<evidence type="ECO:0000256" key="3">
    <source>
        <dbReference type="ARBA" id="ARBA00022833"/>
    </source>
</evidence>
<proteinExistence type="predicted"/>
<name>A0A9P0E2Q5_NEZVI</name>
<organism evidence="10 11">
    <name type="scientific">Nezara viridula</name>
    <name type="common">Southern green stink bug</name>
    <name type="synonym">Cimex viridulus</name>
    <dbReference type="NCBI Taxonomy" id="85310"/>
    <lineage>
        <taxon>Eukaryota</taxon>
        <taxon>Metazoa</taxon>
        <taxon>Ecdysozoa</taxon>
        <taxon>Arthropoda</taxon>
        <taxon>Hexapoda</taxon>
        <taxon>Insecta</taxon>
        <taxon>Pterygota</taxon>
        <taxon>Neoptera</taxon>
        <taxon>Paraneoptera</taxon>
        <taxon>Hemiptera</taxon>
        <taxon>Heteroptera</taxon>
        <taxon>Panheteroptera</taxon>
        <taxon>Pentatomomorpha</taxon>
        <taxon>Pentatomoidea</taxon>
        <taxon>Pentatomidae</taxon>
        <taxon>Pentatominae</taxon>
        <taxon>Nezara</taxon>
    </lineage>
</organism>
<evidence type="ECO:0000256" key="6">
    <source>
        <dbReference type="SAM" id="MobiDB-lite"/>
    </source>
</evidence>
<dbReference type="InterPro" id="IPR011011">
    <property type="entry name" value="Znf_FYVE_PHD"/>
</dbReference>
<evidence type="ECO:0000256" key="2">
    <source>
        <dbReference type="ARBA" id="ARBA00022771"/>
    </source>
</evidence>
<dbReference type="InterPro" id="IPR001841">
    <property type="entry name" value="Znf_RING"/>
</dbReference>
<dbReference type="Gene3D" id="3.30.160.60">
    <property type="entry name" value="Classic Zinc Finger"/>
    <property type="match status" value="1"/>
</dbReference>
<gene>
    <name evidence="10" type="ORF">NEZAVI_LOCUS443</name>
</gene>
<dbReference type="SMART" id="SM00297">
    <property type="entry name" value="BROMO"/>
    <property type="match status" value="1"/>
</dbReference>
<dbReference type="InterPro" id="IPR013083">
    <property type="entry name" value="Znf_RING/FYVE/PHD"/>
</dbReference>
<dbReference type="Gene3D" id="3.30.40.10">
    <property type="entry name" value="Zinc/RING finger domain, C3HC4 (zinc finger)"/>
    <property type="match status" value="2"/>
</dbReference>
<dbReference type="Pfam" id="PF00439">
    <property type="entry name" value="Bromodomain"/>
    <property type="match status" value="1"/>
</dbReference>
<dbReference type="PROSITE" id="PS50119">
    <property type="entry name" value="ZF_BBOX"/>
    <property type="match status" value="2"/>
</dbReference>
<dbReference type="Pfam" id="PF00643">
    <property type="entry name" value="zf-B_box"/>
    <property type="match status" value="1"/>
</dbReference>
<dbReference type="GO" id="GO:0061630">
    <property type="term" value="F:ubiquitin protein ligase activity"/>
    <property type="evidence" value="ECO:0007669"/>
    <property type="project" value="TreeGrafter"/>
</dbReference>
<keyword evidence="11" id="KW-1185">Reference proteome</keyword>
<dbReference type="GO" id="GO:0008270">
    <property type="term" value="F:zinc ion binding"/>
    <property type="evidence" value="ECO:0007669"/>
    <property type="project" value="UniProtKB-KW"/>
</dbReference>
<dbReference type="Gene3D" id="1.20.920.10">
    <property type="entry name" value="Bromodomain-like"/>
    <property type="match status" value="1"/>
</dbReference>
<evidence type="ECO:0000313" key="10">
    <source>
        <dbReference type="EMBL" id="CAH1388945.1"/>
    </source>
</evidence>
<dbReference type="InterPro" id="IPR047153">
    <property type="entry name" value="TRIM45/56/19-like"/>
</dbReference>
<dbReference type="InterPro" id="IPR001487">
    <property type="entry name" value="Bromodomain"/>
</dbReference>
<feature type="domain" description="B box-type" evidence="9">
    <location>
        <begin position="100"/>
        <end position="145"/>
    </location>
</feature>
<feature type="compositionally biased region" description="Low complexity" evidence="6">
    <location>
        <begin position="499"/>
        <end position="516"/>
    </location>
</feature>
<evidence type="ECO:0000259" key="7">
    <source>
        <dbReference type="PROSITE" id="PS50016"/>
    </source>
</evidence>
<feature type="domain" description="B box-type" evidence="9">
    <location>
        <begin position="157"/>
        <end position="198"/>
    </location>
</feature>
<dbReference type="Proteomes" id="UP001152798">
    <property type="component" value="Chromosome 1"/>
</dbReference>
<feature type="region of interest" description="Disordered" evidence="6">
    <location>
        <begin position="398"/>
        <end position="457"/>
    </location>
</feature>
<evidence type="ECO:0000259" key="8">
    <source>
        <dbReference type="PROSITE" id="PS50089"/>
    </source>
</evidence>
<feature type="domain" description="RING-type" evidence="8">
    <location>
        <begin position="30"/>
        <end position="75"/>
    </location>
</feature>
<keyword evidence="2 5" id="KW-0863">Zinc-finger</keyword>
<dbReference type="SMART" id="SM00336">
    <property type="entry name" value="BBOX"/>
    <property type="match status" value="2"/>
</dbReference>